<organism evidence="5 6">
    <name type="scientific">Geodermatophilus sabuli</name>
    <dbReference type="NCBI Taxonomy" id="1564158"/>
    <lineage>
        <taxon>Bacteria</taxon>
        <taxon>Bacillati</taxon>
        <taxon>Actinomycetota</taxon>
        <taxon>Actinomycetes</taxon>
        <taxon>Geodermatophilales</taxon>
        <taxon>Geodermatophilaceae</taxon>
        <taxon>Geodermatophilus</taxon>
    </lineage>
</organism>
<dbReference type="RefSeq" id="WP_163483317.1">
    <property type="nucleotide sequence ID" value="NZ_JAAGWF010000022.1"/>
</dbReference>
<name>A0A7K3W547_9ACTN</name>
<dbReference type="InterPro" id="IPR041916">
    <property type="entry name" value="Anti_sigma_zinc_sf"/>
</dbReference>
<evidence type="ECO:0000313" key="6">
    <source>
        <dbReference type="Proteomes" id="UP000470246"/>
    </source>
</evidence>
<evidence type="ECO:0000259" key="4">
    <source>
        <dbReference type="Pfam" id="PF13490"/>
    </source>
</evidence>
<feature type="domain" description="Putative zinc-finger" evidence="4">
    <location>
        <begin position="9"/>
        <end position="40"/>
    </location>
</feature>
<proteinExistence type="predicted"/>
<feature type="region of interest" description="Disordered" evidence="3">
    <location>
        <begin position="150"/>
        <end position="194"/>
    </location>
</feature>
<evidence type="ECO:0000256" key="2">
    <source>
        <dbReference type="ARBA" id="ARBA00023163"/>
    </source>
</evidence>
<dbReference type="AlphaFoldDB" id="A0A7K3W547"/>
<dbReference type="InterPro" id="IPR027383">
    <property type="entry name" value="Znf_put"/>
</dbReference>
<keyword evidence="6" id="KW-1185">Reference proteome</keyword>
<comment type="caution">
    <text evidence="5">The sequence shown here is derived from an EMBL/GenBank/DDBJ whole genome shotgun (WGS) entry which is preliminary data.</text>
</comment>
<sequence length="194" mass="19358">MSIPESHLAQEAIAALVDGELAGGPAARAARHLTGCAQCRMAVQAQREAKEALHTCADVTVPGDLLSRLRAIPFTTDVPGIGGGPGALSVGRGQLTVSGASGSWSVPLDPAPVAPGHPGQARWLRRGVAGALAGLGLGVTALALNLPADGIDRDRTPPASVAGPSPGERTEIVPPVVRAVTVDTSRNTGTGGTP</sequence>
<gene>
    <name evidence="5" type="ORF">GCU56_19020</name>
</gene>
<evidence type="ECO:0000313" key="5">
    <source>
        <dbReference type="EMBL" id="NEK59952.1"/>
    </source>
</evidence>
<evidence type="ECO:0000256" key="3">
    <source>
        <dbReference type="SAM" id="MobiDB-lite"/>
    </source>
</evidence>
<keyword evidence="2" id="KW-0804">Transcription</keyword>
<keyword evidence="1" id="KW-0805">Transcription regulation</keyword>
<dbReference type="Gene3D" id="1.10.10.1320">
    <property type="entry name" value="Anti-sigma factor, zinc-finger domain"/>
    <property type="match status" value="1"/>
</dbReference>
<dbReference type="Proteomes" id="UP000470246">
    <property type="component" value="Unassembled WGS sequence"/>
</dbReference>
<protein>
    <recommendedName>
        <fullName evidence="4">Putative zinc-finger domain-containing protein</fullName>
    </recommendedName>
</protein>
<reference evidence="5 6" key="1">
    <citation type="submission" date="2020-02" db="EMBL/GenBank/DDBJ databases">
        <title>Geodermatophilus sabuli CPCC 205279 I12A-02694.</title>
        <authorList>
            <person name="Jiang Z."/>
        </authorList>
    </citation>
    <scope>NUCLEOTIDE SEQUENCE [LARGE SCALE GENOMIC DNA]</scope>
    <source>
        <strain evidence="5 6">I12A-02694</strain>
    </source>
</reference>
<dbReference type="EMBL" id="JAAGWF010000022">
    <property type="protein sequence ID" value="NEK59952.1"/>
    <property type="molecule type" value="Genomic_DNA"/>
</dbReference>
<evidence type="ECO:0000256" key="1">
    <source>
        <dbReference type="ARBA" id="ARBA00023015"/>
    </source>
</evidence>
<dbReference type="Pfam" id="PF13490">
    <property type="entry name" value="zf-HC2"/>
    <property type="match status" value="1"/>
</dbReference>
<accession>A0A7K3W547</accession>